<keyword evidence="3 5" id="KW-1133">Transmembrane helix</keyword>
<dbReference type="OrthoDB" id="6414830at2759"/>
<feature type="transmembrane region" description="Helical" evidence="5">
    <location>
        <begin position="12"/>
        <end position="34"/>
    </location>
</feature>
<name>A0A8X6UPB0_NEPPI</name>
<dbReference type="Gene3D" id="1.20.140.150">
    <property type="match status" value="1"/>
</dbReference>
<gene>
    <name evidence="7" type="primary">NCL1_35110</name>
    <name evidence="6" type="ORF">NPIL_258761</name>
    <name evidence="7" type="ORF">NPIL_651841</name>
</gene>
<dbReference type="GO" id="GO:0016020">
    <property type="term" value="C:membrane"/>
    <property type="evidence" value="ECO:0007669"/>
    <property type="project" value="UniProtKB-SubCell"/>
</dbReference>
<reference evidence="7" key="1">
    <citation type="submission" date="2020-08" db="EMBL/GenBank/DDBJ databases">
        <title>Multicomponent nature underlies the extraordinary mechanical properties of spider dragline silk.</title>
        <authorList>
            <person name="Kono N."/>
            <person name="Nakamura H."/>
            <person name="Mori M."/>
            <person name="Yoshida Y."/>
            <person name="Ohtoshi R."/>
            <person name="Malay A.D."/>
            <person name="Moran D.A.P."/>
            <person name="Tomita M."/>
            <person name="Numata K."/>
            <person name="Arakawa K."/>
        </authorList>
    </citation>
    <scope>NUCLEOTIDE SEQUENCE</scope>
</reference>
<evidence type="ECO:0000256" key="2">
    <source>
        <dbReference type="ARBA" id="ARBA00022692"/>
    </source>
</evidence>
<feature type="transmembrane region" description="Helical" evidence="5">
    <location>
        <begin position="98"/>
        <end position="123"/>
    </location>
</feature>
<dbReference type="Pfam" id="PF13903">
    <property type="entry name" value="Claudin_2"/>
    <property type="match status" value="1"/>
</dbReference>
<dbReference type="PROSITE" id="PS51257">
    <property type="entry name" value="PROKAR_LIPOPROTEIN"/>
    <property type="match status" value="1"/>
</dbReference>
<evidence type="ECO:0000256" key="5">
    <source>
        <dbReference type="SAM" id="Phobius"/>
    </source>
</evidence>
<dbReference type="AlphaFoldDB" id="A0A8X6UPB0"/>
<feature type="non-terminal residue" evidence="7">
    <location>
        <position position="1"/>
    </location>
</feature>
<evidence type="ECO:0000256" key="4">
    <source>
        <dbReference type="ARBA" id="ARBA00023136"/>
    </source>
</evidence>
<keyword evidence="4 5" id="KW-0472">Membrane</keyword>
<dbReference type="InterPro" id="IPR004031">
    <property type="entry name" value="PMP22/EMP/MP20/Claudin"/>
</dbReference>
<evidence type="ECO:0000256" key="3">
    <source>
        <dbReference type="ARBA" id="ARBA00022989"/>
    </source>
</evidence>
<keyword evidence="2 5" id="KW-0812">Transmembrane</keyword>
<dbReference type="PANTHER" id="PTHR21284">
    <property type="entry name" value="EG:80H7.2 PROTEIN"/>
    <property type="match status" value="1"/>
</dbReference>
<protein>
    <submittedName>
        <fullName evidence="7">Uncharacterized protein</fullName>
    </submittedName>
</protein>
<dbReference type="EMBL" id="BMAW01034181">
    <property type="protein sequence ID" value="GFU34057.1"/>
    <property type="molecule type" value="Genomic_DNA"/>
</dbReference>
<evidence type="ECO:0000313" key="7">
    <source>
        <dbReference type="EMBL" id="GFU34057.1"/>
    </source>
</evidence>
<proteinExistence type="predicted"/>
<comment type="caution">
    <text evidence="7">The sequence shown here is derived from an EMBL/GenBank/DDBJ whole genome shotgun (WGS) entry which is preliminary data.</text>
</comment>
<organism evidence="7 8">
    <name type="scientific">Nephila pilipes</name>
    <name type="common">Giant wood spider</name>
    <name type="synonym">Nephila maculata</name>
    <dbReference type="NCBI Taxonomy" id="299642"/>
    <lineage>
        <taxon>Eukaryota</taxon>
        <taxon>Metazoa</taxon>
        <taxon>Ecdysozoa</taxon>
        <taxon>Arthropoda</taxon>
        <taxon>Chelicerata</taxon>
        <taxon>Arachnida</taxon>
        <taxon>Araneae</taxon>
        <taxon>Araneomorphae</taxon>
        <taxon>Entelegynae</taxon>
        <taxon>Araneoidea</taxon>
        <taxon>Nephilidae</taxon>
        <taxon>Nephila</taxon>
    </lineage>
</organism>
<comment type="subcellular location">
    <subcellularLocation>
        <location evidence="1">Membrane</location>
        <topology evidence="1">Multi-pass membrane protein</topology>
    </subcellularLocation>
</comment>
<evidence type="ECO:0000313" key="8">
    <source>
        <dbReference type="Proteomes" id="UP000887013"/>
    </source>
</evidence>
<keyword evidence="8" id="KW-1185">Reference proteome</keyword>
<dbReference type="PANTHER" id="PTHR21284:SF12">
    <property type="entry name" value="EG:80H7.2 PROTEIN"/>
    <property type="match status" value="1"/>
</dbReference>
<dbReference type="EMBL" id="BMAW01113009">
    <property type="protein sequence ID" value="GFT55355.1"/>
    <property type="molecule type" value="Genomic_DNA"/>
</dbReference>
<accession>A0A8X6UPB0</accession>
<evidence type="ECO:0000256" key="1">
    <source>
        <dbReference type="ARBA" id="ARBA00004141"/>
    </source>
</evidence>
<sequence length="126" mass="14124">MSLKSAYDSCKSTPFSFSVLAVTAAGCISIILALSSSLWLESKPESESESHFVSLGLWRICFRDFQHPSVKFDDVFNGCYYFYGHKSESIPSWLQPGWFIFVQCLTTGSAVLSILSIGVLLYMHFQ</sequence>
<evidence type="ECO:0000313" key="6">
    <source>
        <dbReference type="EMBL" id="GFT55355.1"/>
    </source>
</evidence>
<dbReference type="Proteomes" id="UP000887013">
    <property type="component" value="Unassembled WGS sequence"/>
</dbReference>